<feature type="coiled-coil region" evidence="1">
    <location>
        <begin position="525"/>
        <end position="625"/>
    </location>
</feature>
<comment type="caution">
    <text evidence="3">The sequence shown here is derived from an EMBL/GenBank/DDBJ whole genome shotgun (WGS) entry which is preliminary data.</text>
</comment>
<sequence>MSTELDNLQNAEGNKKKEEVIKSENTSHDLQDDTSIEELNSEKRIENPDYEETVVPQEDYDSLDLEQLIEKAKKIQNNYPVFLIGEAINNIKESFNQKFDYNESQRKQKYLDEGGEEISYKPDLSLKTQFNSVYHDYKARLTAHYQEQEQKEQNNLKNRLQIIEELKKLYTTPIESIGSFFKEFRDIKERWHNAGKIPKSKASDVFKTYFHHLENTHEFIKLNKELEELDYAHNLEQRQAIISRAKELLTEPSIQKALNELQYLHKLWKEQAEPVAEKYREPTWQEFKDVTQQIHARKSELFEKIKEEQELNLKKKQKIIDELEKISSSANPNHSFWQNNIKKIEKLREEFFSIGRVQKEYSGETWTRFKELLHEINTQKNTYYKELKKVQQDNLRKKNELLKIAKDNQDSENWDAALNLYKKIQNDWKNIGHVPRKYSDKLWNEFREYCNNFFDRYKQKNNKINEEWQENLSKKQAILAKLPSIFELDQNEALQKINDYCVQWNSIGKIPRENMNINKEFNQTINKLTSQLNIDKNLIDEMQLNIKVENYIQSKDDKKLDDDLRRMKKQIQDLEHEIVQLENNLSFFSNAKQDNPLLQNSLNNIEAKKVKLEELKQTYSKLINLDLTQTNGNNAPDADNKPEEDITE</sequence>
<feature type="coiled-coil region" evidence="1">
    <location>
        <begin position="373"/>
        <end position="408"/>
    </location>
</feature>
<evidence type="ECO:0000256" key="2">
    <source>
        <dbReference type="SAM" id="MobiDB-lite"/>
    </source>
</evidence>
<name>A0A2S8A905_9FLAO</name>
<reference evidence="3 4" key="1">
    <citation type="submission" date="2018-02" db="EMBL/GenBank/DDBJ databases">
        <title>Genome sequences of Apibacter spp., gut symbionts of Asian honey bees.</title>
        <authorList>
            <person name="Kwong W.K."/>
            <person name="Steele M.I."/>
            <person name="Moran N.A."/>
        </authorList>
    </citation>
    <scope>NUCLEOTIDE SEQUENCE [LARGE SCALE GENOMIC DNA]</scope>
    <source>
        <strain evidence="4">wkB301</strain>
    </source>
</reference>
<dbReference type="AlphaFoldDB" id="A0A2S8A905"/>
<gene>
    <name evidence="3" type="ORF">C4S77_09315</name>
</gene>
<evidence type="ECO:0000313" key="3">
    <source>
        <dbReference type="EMBL" id="PQL91043.1"/>
    </source>
</evidence>
<dbReference type="InterPro" id="IPR007139">
    <property type="entry name" value="DUF349"/>
</dbReference>
<dbReference type="Proteomes" id="UP000238042">
    <property type="component" value="Unassembled WGS sequence"/>
</dbReference>
<keyword evidence="4" id="KW-1185">Reference proteome</keyword>
<feature type="compositionally biased region" description="Basic and acidic residues" evidence="2">
    <location>
        <begin position="13"/>
        <end position="31"/>
    </location>
</feature>
<protein>
    <submittedName>
        <fullName evidence="3">DUF349 domain-containing protein</fullName>
    </submittedName>
</protein>
<evidence type="ECO:0000313" key="4">
    <source>
        <dbReference type="Proteomes" id="UP000238042"/>
    </source>
</evidence>
<dbReference type="RefSeq" id="WP_105247309.1">
    <property type="nucleotide sequence ID" value="NZ_PSZM01000043.1"/>
</dbReference>
<organism evidence="3 4">
    <name type="scientific">Apibacter adventoris</name>
    <dbReference type="NCBI Taxonomy" id="1679466"/>
    <lineage>
        <taxon>Bacteria</taxon>
        <taxon>Pseudomonadati</taxon>
        <taxon>Bacteroidota</taxon>
        <taxon>Flavobacteriia</taxon>
        <taxon>Flavobacteriales</taxon>
        <taxon>Weeksellaceae</taxon>
        <taxon>Apibacter</taxon>
    </lineage>
</organism>
<feature type="region of interest" description="Disordered" evidence="2">
    <location>
        <begin position="1"/>
        <end position="46"/>
    </location>
</feature>
<keyword evidence="1" id="KW-0175">Coiled coil</keyword>
<feature type="compositionally biased region" description="Basic and acidic residues" evidence="2">
    <location>
        <begin position="638"/>
        <end position="648"/>
    </location>
</feature>
<dbReference type="OrthoDB" id="5422202at2"/>
<dbReference type="Pfam" id="PF03993">
    <property type="entry name" value="DUF349"/>
    <property type="match status" value="5"/>
</dbReference>
<feature type="compositionally biased region" description="Polar residues" evidence="2">
    <location>
        <begin position="1"/>
        <end position="12"/>
    </location>
</feature>
<evidence type="ECO:0000256" key="1">
    <source>
        <dbReference type="SAM" id="Coils"/>
    </source>
</evidence>
<proteinExistence type="predicted"/>
<feature type="region of interest" description="Disordered" evidence="2">
    <location>
        <begin position="628"/>
        <end position="648"/>
    </location>
</feature>
<accession>A0A2S8A905</accession>
<dbReference type="EMBL" id="PSZM01000043">
    <property type="protein sequence ID" value="PQL91043.1"/>
    <property type="molecule type" value="Genomic_DNA"/>
</dbReference>